<dbReference type="Proteomes" id="UP000648239">
    <property type="component" value="Unassembled WGS sequence"/>
</dbReference>
<evidence type="ECO:0000256" key="4">
    <source>
        <dbReference type="ARBA" id="ARBA00022801"/>
    </source>
</evidence>
<dbReference type="InterPro" id="IPR051749">
    <property type="entry name" value="PINc/VapC_TA_RNase"/>
</dbReference>
<reference evidence="8 9" key="1">
    <citation type="submission" date="2020-08" db="EMBL/GenBank/DDBJ databases">
        <title>Acidobacteriota in marine sediments use diverse sulfur dissimilation pathways.</title>
        <authorList>
            <person name="Wasmund K."/>
        </authorList>
    </citation>
    <scope>NUCLEOTIDE SEQUENCE [LARGE SCALE GENOMIC DNA]</scope>
    <source>
        <strain evidence="8">MAG AM4</strain>
    </source>
</reference>
<dbReference type="InterPro" id="IPR029060">
    <property type="entry name" value="PIN-like_dom_sf"/>
</dbReference>
<evidence type="ECO:0000256" key="3">
    <source>
        <dbReference type="ARBA" id="ARBA00022723"/>
    </source>
</evidence>
<evidence type="ECO:0000256" key="1">
    <source>
        <dbReference type="ARBA" id="ARBA00022649"/>
    </source>
</evidence>
<name>A0A8J6XYA7_9BACT</name>
<dbReference type="SUPFAM" id="SSF88723">
    <property type="entry name" value="PIN domain-like"/>
    <property type="match status" value="1"/>
</dbReference>
<dbReference type="GO" id="GO:0016787">
    <property type="term" value="F:hydrolase activity"/>
    <property type="evidence" value="ECO:0007669"/>
    <property type="project" value="UniProtKB-KW"/>
</dbReference>
<dbReference type="InterPro" id="IPR022907">
    <property type="entry name" value="VapC_family"/>
</dbReference>
<evidence type="ECO:0000259" key="7">
    <source>
        <dbReference type="SMART" id="SM00670"/>
    </source>
</evidence>
<feature type="domain" description="PIN" evidence="7">
    <location>
        <begin position="1"/>
        <end position="122"/>
    </location>
</feature>
<comment type="cofactor">
    <cofactor evidence="6">
        <name>Mg(2+)</name>
        <dbReference type="ChEBI" id="CHEBI:18420"/>
    </cofactor>
</comment>
<dbReference type="AlphaFoldDB" id="A0A8J6XYA7"/>
<evidence type="ECO:0000256" key="5">
    <source>
        <dbReference type="ARBA" id="ARBA00022842"/>
    </source>
</evidence>
<keyword evidence="6" id="KW-0800">Toxin</keyword>
<evidence type="ECO:0000313" key="8">
    <source>
        <dbReference type="EMBL" id="MBD3867007.1"/>
    </source>
</evidence>
<keyword evidence="5 6" id="KW-0460">Magnesium</keyword>
<dbReference type="SMART" id="SM00670">
    <property type="entry name" value="PINc"/>
    <property type="match status" value="1"/>
</dbReference>
<keyword evidence="4 6" id="KW-0378">Hydrolase</keyword>
<feature type="binding site" evidence="6">
    <location>
        <position position="6"/>
    </location>
    <ligand>
        <name>Mg(2+)</name>
        <dbReference type="ChEBI" id="CHEBI:18420"/>
    </ligand>
</feature>
<dbReference type="Pfam" id="PF01850">
    <property type="entry name" value="PIN"/>
    <property type="match status" value="1"/>
</dbReference>
<comment type="similarity">
    <text evidence="6">Belongs to the PINc/VapC protein family.</text>
</comment>
<keyword evidence="2 6" id="KW-0540">Nuclease</keyword>
<evidence type="ECO:0000256" key="2">
    <source>
        <dbReference type="ARBA" id="ARBA00022722"/>
    </source>
</evidence>
<evidence type="ECO:0000256" key="6">
    <source>
        <dbReference type="HAMAP-Rule" id="MF_00265"/>
    </source>
</evidence>
<dbReference type="GO" id="GO:0090729">
    <property type="term" value="F:toxin activity"/>
    <property type="evidence" value="ECO:0007669"/>
    <property type="project" value="UniProtKB-KW"/>
</dbReference>
<comment type="caution">
    <text evidence="8">The sequence shown here is derived from an EMBL/GenBank/DDBJ whole genome shotgun (WGS) entry which is preliminary data.</text>
</comment>
<dbReference type="Gene3D" id="3.40.50.1010">
    <property type="entry name" value="5'-nuclease"/>
    <property type="match status" value="1"/>
</dbReference>
<gene>
    <name evidence="6" type="primary">vapC</name>
    <name evidence="8" type="ORF">IFK94_02690</name>
</gene>
<proteinExistence type="inferred from homology"/>
<accession>A0A8J6XYA7</accession>
<keyword evidence="1 6" id="KW-1277">Toxin-antitoxin system</keyword>
<dbReference type="EC" id="3.1.-.-" evidence="6"/>
<dbReference type="PANTHER" id="PTHR42740:SF1">
    <property type="entry name" value="RIBONUCLEASE VAPC3"/>
    <property type="match status" value="1"/>
</dbReference>
<dbReference type="GO" id="GO:0000287">
    <property type="term" value="F:magnesium ion binding"/>
    <property type="evidence" value="ECO:0007669"/>
    <property type="project" value="UniProtKB-UniRule"/>
</dbReference>
<protein>
    <recommendedName>
        <fullName evidence="6">Ribonuclease VapC</fullName>
        <shortName evidence="6">RNase VapC</shortName>
        <ecNumber evidence="6">3.1.-.-</ecNumber>
    </recommendedName>
    <alternativeName>
        <fullName evidence="6">Toxin VapC</fullName>
    </alternativeName>
</protein>
<feature type="binding site" evidence="6">
    <location>
        <position position="99"/>
    </location>
    <ligand>
        <name>Mg(2+)</name>
        <dbReference type="ChEBI" id="CHEBI:18420"/>
    </ligand>
</feature>
<dbReference type="GO" id="GO:0004540">
    <property type="term" value="F:RNA nuclease activity"/>
    <property type="evidence" value="ECO:0007669"/>
    <property type="project" value="InterPro"/>
</dbReference>
<sequence>MRVLVDTSVWSLALRKGGPADHPKARQLARLLSEDQDLFLTGIILQEILQAFRAETTFRRVEKHLQPFPLLRLDRRGFVEAACIYRRSVSKGVAVSTVDCEIAATAIRNECLLLTADKDFERMARFCDLKLL</sequence>
<dbReference type="HAMAP" id="MF_00265">
    <property type="entry name" value="VapC_Nob1"/>
    <property type="match status" value="1"/>
</dbReference>
<dbReference type="CDD" id="cd09882">
    <property type="entry name" value="PIN_MtVapC3-like_start"/>
    <property type="match status" value="1"/>
</dbReference>
<evidence type="ECO:0000313" key="9">
    <source>
        <dbReference type="Proteomes" id="UP000648239"/>
    </source>
</evidence>
<organism evidence="8 9">
    <name type="scientific">Candidatus Polarisedimenticola svalbardensis</name>
    <dbReference type="NCBI Taxonomy" id="2886004"/>
    <lineage>
        <taxon>Bacteria</taxon>
        <taxon>Pseudomonadati</taxon>
        <taxon>Acidobacteriota</taxon>
        <taxon>Candidatus Polarisedimenticolia</taxon>
        <taxon>Candidatus Polarisedimenticolales</taxon>
        <taxon>Candidatus Polarisedimenticolaceae</taxon>
        <taxon>Candidatus Polarisedimenticola</taxon>
    </lineage>
</organism>
<dbReference type="PANTHER" id="PTHR42740">
    <property type="entry name" value="RIBONUCLEASE VAPC3"/>
    <property type="match status" value="1"/>
</dbReference>
<dbReference type="EMBL" id="JACXWD010000005">
    <property type="protein sequence ID" value="MBD3867007.1"/>
    <property type="molecule type" value="Genomic_DNA"/>
</dbReference>
<keyword evidence="3 6" id="KW-0479">Metal-binding</keyword>
<comment type="function">
    <text evidence="6">Toxic component of a toxin-antitoxin (TA) system. An RNase.</text>
</comment>
<dbReference type="InterPro" id="IPR002716">
    <property type="entry name" value="PIN_dom"/>
</dbReference>